<keyword evidence="2" id="KW-0812">Transmembrane</keyword>
<feature type="transmembrane region" description="Helical" evidence="2">
    <location>
        <begin position="86"/>
        <end position="114"/>
    </location>
</feature>
<dbReference type="PANTHER" id="PTHR42852:SF13">
    <property type="entry name" value="PROTEIN DIPZ"/>
    <property type="match status" value="1"/>
</dbReference>
<keyword evidence="2" id="KW-1133">Transmembrane helix</keyword>
<sequence>MACPADFCLETEIMLLVVIAFVGGAFTVLSPCILPVVPFVFARSDEPFSTGRLPMLLGLAGTFALLTGLGAAGLNGAAQLSQYGRWIALALFALFGAALLFPALATRLAGPLTALADRFMARSQEGGASRRIGSAALLGAATGLLWAPCAGPILGLILTGAARHGVTWQTWAALAAYAVGAAGSLGVVAGLGQRAMASLKRSLGLGEHVRRAMGALVLLTVGAIASGVDTRLLALVPGAPTNGVESRLVALLAAPAAAKPTRQAQQAAESTEPAASAQPARAGNEALSNRNAQRPHLVRVSLSAPQSALPVEGRLPAFDGANTWLNSAPLTPEALRGKVVVVNFWTYSCINCLRTLPYLKTWAERYRDDGLVVIGVHTPEFGFEHDTANVKRALANLGIRYPVAIDNDYRVWNAFGNQYWPAFYIVDGQGRVRYHHFGEGGYADAEQAIRQLLADNGHAAPGVAPQPPQPTAASGALAPADERDIGSGETYVGYREAQGNANTPRVQADAATAYTPLPALGLNEWAFGGQWNVGAESAVAAAPQASIAYRFHARDLHLVLAPGADGKPVRFRISIDGAPPGAAHGADVAADGSGVATGARLYQLVRQAGPVADHTFEIRFLDPGAHVYTFTFG</sequence>
<feature type="region of interest" description="Disordered" evidence="1">
    <location>
        <begin position="458"/>
        <end position="479"/>
    </location>
</feature>
<comment type="caution">
    <text evidence="4">The sequence shown here is derived from an EMBL/GenBank/DDBJ whole genome shotgun (WGS) entry which is preliminary data.</text>
</comment>
<evidence type="ECO:0000256" key="1">
    <source>
        <dbReference type="SAM" id="MobiDB-lite"/>
    </source>
</evidence>
<evidence type="ECO:0000313" key="5">
    <source>
        <dbReference type="Proteomes" id="UP000245712"/>
    </source>
</evidence>
<dbReference type="InterPro" id="IPR050553">
    <property type="entry name" value="Thioredoxin_ResA/DsbE_sf"/>
</dbReference>
<dbReference type="Gene3D" id="2.60.120.260">
    <property type="entry name" value="Galactose-binding domain-like"/>
    <property type="match status" value="1"/>
</dbReference>
<dbReference type="SUPFAM" id="SSF52833">
    <property type="entry name" value="Thioredoxin-like"/>
    <property type="match status" value="1"/>
</dbReference>
<evidence type="ECO:0000313" key="4">
    <source>
        <dbReference type="EMBL" id="PVX71438.1"/>
    </source>
</evidence>
<dbReference type="Pfam" id="PF08534">
    <property type="entry name" value="Redoxin"/>
    <property type="match status" value="1"/>
</dbReference>
<evidence type="ECO:0000259" key="3">
    <source>
        <dbReference type="PROSITE" id="PS51352"/>
    </source>
</evidence>
<feature type="transmembrane region" description="Helical" evidence="2">
    <location>
        <begin position="13"/>
        <end position="41"/>
    </location>
</feature>
<dbReference type="Proteomes" id="UP000245712">
    <property type="component" value="Unassembled WGS sequence"/>
</dbReference>
<feature type="domain" description="Thioredoxin" evidence="3">
    <location>
        <begin position="302"/>
        <end position="454"/>
    </location>
</feature>
<gene>
    <name evidence="4" type="ORF">C7402_12950</name>
</gene>
<dbReference type="EMBL" id="QEOB01000029">
    <property type="protein sequence ID" value="PVX71438.1"/>
    <property type="molecule type" value="Genomic_DNA"/>
</dbReference>
<dbReference type="CDD" id="cd03012">
    <property type="entry name" value="TlpA_like_DipZ_like"/>
    <property type="match status" value="1"/>
</dbReference>
<feature type="transmembrane region" description="Helical" evidence="2">
    <location>
        <begin position="135"/>
        <end position="158"/>
    </location>
</feature>
<dbReference type="Pfam" id="PF17991">
    <property type="entry name" value="Thioredoxin_10"/>
    <property type="match status" value="1"/>
</dbReference>
<feature type="region of interest" description="Disordered" evidence="1">
    <location>
        <begin position="261"/>
        <end position="286"/>
    </location>
</feature>
<dbReference type="InterPro" id="IPR013766">
    <property type="entry name" value="Thioredoxin_domain"/>
</dbReference>
<feature type="transmembrane region" description="Helical" evidence="2">
    <location>
        <begin position="170"/>
        <end position="191"/>
    </location>
</feature>
<reference evidence="4 5" key="1">
    <citation type="submission" date="2018-05" db="EMBL/GenBank/DDBJ databases">
        <title>Genomic Encyclopedia of Type Strains, Phase IV (KMG-V): Genome sequencing to study the core and pangenomes of soil and plant-associated prokaryotes.</title>
        <authorList>
            <person name="Whitman W."/>
        </authorList>
    </citation>
    <scope>NUCLEOTIDE SEQUENCE [LARGE SCALE GENOMIC DNA]</scope>
    <source>
        <strain evidence="4 5">SCZa-39</strain>
    </source>
</reference>
<keyword evidence="2" id="KW-0472">Membrane</keyword>
<dbReference type="InterPro" id="IPR013740">
    <property type="entry name" value="Redoxin"/>
</dbReference>
<organism evidence="4 5">
    <name type="scientific">Paraburkholderia unamae</name>
    <dbReference type="NCBI Taxonomy" id="219649"/>
    <lineage>
        <taxon>Bacteria</taxon>
        <taxon>Pseudomonadati</taxon>
        <taxon>Pseudomonadota</taxon>
        <taxon>Betaproteobacteria</taxon>
        <taxon>Burkholderiales</taxon>
        <taxon>Burkholderiaceae</taxon>
        <taxon>Paraburkholderia</taxon>
    </lineage>
</organism>
<name>A0ABX5KDD7_9BURK</name>
<keyword evidence="5" id="KW-1185">Reference proteome</keyword>
<dbReference type="InterPro" id="IPR036249">
    <property type="entry name" value="Thioredoxin-like_sf"/>
</dbReference>
<dbReference type="PROSITE" id="PS51352">
    <property type="entry name" value="THIOREDOXIN_2"/>
    <property type="match status" value="1"/>
</dbReference>
<proteinExistence type="predicted"/>
<protein>
    <submittedName>
        <fullName evidence="4">Cytochrome c biogenesis protein CcdA</fullName>
    </submittedName>
</protein>
<accession>A0ABX5KDD7</accession>
<dbReference type="InterPro" id="IPR041017">
    <property type="entry name" value="Thioredoxin_10"/>
</dbReference>
<dbReference type="Gene3D" id="3.40.30.10">
    <property type="entry name" value="Glutaredoxin"/>
    <property type="match status" value="1"/>
</dbReference>
<dbReference type="PANTHER" id="PTHR42852">
    <property type="entry name" value="THIOL:DISULFIDE INTERCHANGE PROTEIN DSBE"/>
    <property type="match status" value="1"/>
</dbReference>
<evidence type="ECO:0000256" key="2">
    <source>
        <dbReference type="SAM" id="Phobius"/>
    </source>
</evidence>
<feature type="transmembrane region" description="Helical" evidence="2">
    <location>
        <begin position="53"/>
        <end position="74"/>
    </location>
</feature>